<dbReference type="RefSeq" id="WP_073211850.1">
    <property type="nucleotide sequence ID" value="NZ_FRBD01000045.1"/>
</dbReference>
<evidence type="ECO:0000313" key="2">
    <source>
        <dbReference type="Proteomes" id="UP000184130"/>
    </source>
</evidence>
<organism evidence="1 2">
    <name type="scientific">Xylanibacter ruminicola</name>
    <name type="common">Prevotella ruminicola</name>
    <dbReference type="NCBI Taxonomy" id="839"/>
    <lineage>
        <taxon>Bacteria</taxon>
        <taxon>Pseudomonadati</taxon>
        <taxon>Bacteroidota</taxon>
        <taxon>Bacteroidia</taxon>
        <taxon>Bacteroidales</taxon>
        <taxon>Prevotellaceae</taxon>
        <taxon>Xylanibacter</taxon>
    </lineage>
</organism>
<accession>A0A1M6Z9U6</accession>
<sequence>MSTLILRVKKCGAMTTVQSEKSEGGVLNKRTLVLQELGGKYANCYVVTLLGNQATIEFEVEQLVACDMRFQAREFQGQNYMDIVANEIVKL</sequence>
<name>A0A1M6Z9U6_XYLRU</name>
<evidence type="ECO:0000313" key="1">
    <source>
        <dbReference type="EMBL" id="SHL27217.1"/>
    </source>
</evidence>
<dbReference type="EMBL" id="FRBD01000045">
    <property type="protein sequence ID" value="SHL27217.1"/>
    <property type="molecule type" value="Genomic_DNA"/>
</dbReference>
<dbReference type="AlphaFoldDB" id="A0A1M6Z9U6"/>
<gene>
    <name evidence="1" type="ORF">SAMN05216463_1457</name>
</gene>
<protein>
    <recommendedName>
        <fullName evidence="3">DUF3127 domain-containing protein</fullName>
    </recommendedName>
</protein>
<proteinExistence type="predicted"/>
<evidence type="ECO:0008006" key="3">
    <source>
        <dbReference type="Google" id="ProtNLM"/>
    </source>
</evidence>
<dbReference type="OrthoDB" id="1077749at2"/>
<dbReference type="Proteomes" id="UP000184130">
    <property type="component" value="Unassembled WGS sequence"/>
</dbReference>
<reference evidence="1 2" key="1">
    <citation type="submission" date="2016-11" db="EMBL/GenBank/DDBJ databases">
        <authorList>
            <person name="Jaros S."/>
            <person name="Januszkiewicz K."/>
            <person name="Wedrychowicz H."/>
        </authorList>
    </citation>
    <scope>NUCLEOTIDE SEQUENCE [LARGE SCALE GENOMIC DNA]</scope>
    <source>
        <strain evidence="1 2">KHT3</strain>
    </source>
</reference>